<feature type="transmembrane region" description="Helical" evidence="1">
    <location>
        <begin position="290"/>
        <end position="307"/>
    </location>
</feature>
<dbReference type="GO" id="GO:0016757">
    <property type="term" value="F:glycosyltransferase activity"/>
    <property type="evidence" value="ECO:0007669"/>
    <property type="project" value="InterPro"/>
</dbReference>
<evidence type="ECO:0008006" key="3">
    <source>
        <dbReference type="Google" id="ProtNLM"/>
    </source>
</evidence>
<protein>
    <recommendedName>
        <fullName evidence="3">Glycosyltransferase family 8 protein</fullName>
    </recommendedName>
</protein>
<evidence type="ECO:0000256" key="1">
    <source>
        <dbReference type="SAM" id="Phobius"/>
    </source>
</evidence>
<dbReference type="AlphaFoldDB" id="A0A5J4Q434"/>
<sequence length="327" mass="38881">MQTIPLFFTFNERYVIAAIAAFYSLLEKASPNYYYKLYVLHTDIKGKSQQTLTKLVCKFPNASLEFINTSSFDSGGWSQLKYKEHFSKEIFYKLIAAEVFPQYDRIICSDVDVIFLGNISESYFLYKDEFFYFAGVKSPIYSNISKRKYAKYFNDTELEILRHEISAGYLLINLKAIRENCKQKEMVEYYKSNLHRLILPEQNCIILTCYPYLKDLPVSYVVATYYYKLNIDKINFNMKKFSNRDMAVNSFKEALNNPIQLHYAGHKKPWNSFFIPKWRSWIKVISKSGFFFYYLKMLPLSLSLFSVHKIRKYSLKRFINKMQCKIM</sequence>
<reference evidence="2" key="1">
    <citation type="submission" date="2019-03" db="EMBL/GenBank/DDBJ databases">
        <title>Single cell metagenomics reveals metabolic interactions within the superorganism composed of flagellate Streblomastix strix and complex community of Bacteroidetes bacteria on its surface.</title>
        <authorList>
            <person name="Treitli S.C."/>
            <person name="Kolisko M."/>
            <person name="Husnik F."/>
            <person name="Keeling P."/>
            <person name="Hampl V."/>
        </authorList>
    </citation>
    <scope>NUCLEOTIDE SEQUENCE</scope>
    <source>
        <strain evidence="2">STM</strain>
    </source>
</reference>
<dbReference type="Pfam" id="PF01501">
    <property type="entry name" value="Glyco_transf_8"/>
    <property type="match status" value="1"/>
</dbReference>
<feature type="non-terminal residue" evidence="2">
    <location>
        <position position="327"/>
    </location>
</feature>
<dbReference type="EMBL" id="SNRY01005173">
    <property type="protein sequence ID" value="KAA6315644.1"/>
    <property type="molecule type" value="Genomic_DNA"/>
</dbReference>
<dbReference type="InterPro" id="IPR029044">
    <property type="entry name" value="Nucleotide-diphossugar_trans"/>
</dbReference>
<keyword evidence="1" id="KW-0472">Membrane</keyword>
<evidence type="ECO:0000313" key="2">
    <source>
        <dbReference type="EMBL" id="KAA6315644.1"/>
    </source>
</evidence>
<dbReference type="SUPFAM" id="SSF53448">
    <property type="entry name" value="Nucleotide-diphospho-sugar transferases"/>
    <property type="match status" value="1"/>
</dbReference>
<proteinExistence type="predicted"/>
<dbReference type="Gene3D" id="3.90.550.10">
    <property type="entry name" value="Spore Coat Polysaccharide Biosynthesis Protein SpsA, Chain A"/>
    <property type="match status" value="1"/>
</dbReference>
<dbReference type="InterPro" id="IPR002495">
    <property type="entry name" value="Glyco_trans_8"/>
</dbReference>
<organism evidence="2">
    <name type="scientific">termite gut metagenome</name>
    <dbReference type="NCBI Taxonomy" id="433724"/>
    <lineage>
        <taxon>unclassified sequences</taxon>
        <taxon>metagenomes</taxon>
        <taxon>organismal metagenomes</taxon>
    </lineage>
</organism>
<keyword evidence="1" id="KW-1133">Transmembrane helix</keyword>
<gene>
    <name evidence="2" type="ORF">EZS27_033929</name>
</gene>
<name>A0A5J4Q434_9ZZZZ</name>
<keyword evidence="1" id="KW-0812">Transmembrane</keyword>
<accession>A0A5J4Q434</accession>
<comment type="caution">
    <text evidence="2">The sequence shown here is derived from an EMBL/GenBank/DDBJ whole genome shotgun (WGS) entry which is preliminary data.</text>
</comment>